<dbReference type="GO" id="GO:0000978">
    <property type="term" value="F:RNA polymerase II cis-regulatory region sequence-specific DNA binding"/>
    <property type="evidence" value="ECO:0007669"/>
    <property type="project" value="TreeGrafter"/>
</dbReference>
<comment type="subunit">
    <text evidence="3 8">Component of the Mediator complex.</text>
</comment>
<keyword evidence="6 8" id="KW-0804">Transcription</keyword>
<dbReference type="InterPro" id="IPR019364">
    <property type="entry name" value="Mediatior_Med8_fun/met"/>
</dbReference>
<dbReference type="Pfam" id="PF10232">
    <property type="entry name" value="Med8"/>
    <property type="match status" value="1"/>
</dbReference>
<proteinExistence type="inferred from homology"/>
<evidence type="ECO:0000256" key="6">
    <source>
        <dbReference type="ARBA" id="ARBA00023163"/>
    </source>
</evidence>
<dbReference type="VEuPathDB" id="VectorBase:CSON011297"/>
<dbReference type="EMBL" id="UFQT01000048">
    <property type="protein sequence ID" value="SSX18983.1"/>
    <property type="molecule type" value="Genomic_DNA"/>
</dbReference>
<gene>
    <name evidence="9" type="primary">CSON011297</name>
    <name evidence="8" type="synonym">MED8</name>
</gene>
<comment type="subcellular location">
    <subcellularLocation>
        <location evidence="1 8">Nucleus</location>
    </subcellularLocation>
</comment>
<comment type="function">
    <text evidence="8">Component of the Mediator complex, a coactivator involved in the regulated transcription of nearly all RNA polymerase II-dependent genes. Mediator functions as a bridge to convey information from gene-specific regulatory proteins to the basal RNA polymerase II transcription machinery. Mediator is recruited to promoters by direct interactions with regulatory proteins and serves as a scaffold for the assembly of a functional preinitiation complex with RNA polymerase II and the general transcription factors.</text>
</comment>
<name>A0A336LQP3_CULSO</name>
<evidence type="ECO:0000256" key="4">
    <source>
        <dbReference type="ARBA" id="ARBA00023015"/>
    </source>
</evidence>
<dbReference type="GO" id="GO:0016592">
    <property type="term" value="C:mediator complex"/>
    <property type="evidence" value="ECO:0007669"/>
    <property type="project" value="InterPro"/>
</dbReference>
<accession>A0A336LQP3</accession>
<evidence type="ECO:0000256" key="2">
    <source>
        <dbReference type="ARBA" id="ARBA00005716"/>
    </source>
</evidence>
<sequence>MQREEKQLDMFLDLILNRLNDLKISIGSMIQKLETEFETINWPTFLDNFALISGHLTGLSKILSHDIPPPLRSLTVLPLMLSPEKDDALWQLTEGRIPVFSHDLVPDYLRTKPDPVAEARMLQYEQKANNLAVETSLKNVAQYNKVVTHVFDMISKAREEWETESQQRSGIQQTSSVADTNTLVAAISKGKLIKPAAKMDMPQMMPPRPTGPVQMTQQTAMGRVPSAIKTNIKAANQIHPYNK</sequence>
<dbReference type="GO" id="GO:0006357">
    <property type="term" value="P:regulation of transcription by RNA polymerase II"/>
    <property type="evidence" value="ECO:0007669"/>
    <property type="project" value="InterPro"/>
</dbReference>
<evidence type="ECO:0000256" key="1">
    <source>
        <dbReference type="ARBA" id="ARBA00004123"/>
    </source>
</evidence>
<dbReference type="GO" id="GO:0070847">
    <property type="term" value="C:core mediator complex"/>
    <property type="evidence" value="ECO:0007669"/>
    <property type="project" value="TreeGrafter"/>
</dbReference>
<comment type="similarity">
    <text evidence="2 8">Belongs to the Mediator complex subunit 8 family.</text>
</comment>
<dbReference type="GO" id="GO:0003712">
    <property type="term" value="F:transcription coregulator activity"/>
    <property type="evidence" value="ECO:0007669"/>
    <property type="project" value="InterPro"/>
</dbReference>
<dbReference type="PANTHER" id="PTHR13074">
    <property type="entry name" value="MEDIATOR OF RNA POLYMERASE II TRANSCRIPTION SUBUNIT 8"/>
    <property type="match status" value="1"/>
</dbReference>
<evidence type="ECO:0000256" key="5">
    <source>
        <dbReference type="ARBA" id="ARBA00023159"/>
    </source>
</evidence>
<evidence type="ECO:0000256" key="3">
    <source>
        <dbReference type="ARBA" id="ARBA00011837"/>
    </source>
</evidence>
<reference evidence="9" key="1">
    <citation type="submission" date="2018-07" db="EMBL/GenBank/DDBJ databases">
        <authorList>
            <person name="Quirk P.G."/>
            <person name="Krulwich T.A."/>
        </authorList>
    </citation>
    <scope>NUCLEOTIDE SEQUENCE</scope>
</reference>
<keyword evidence="4 8" id="KW-0805">Transcription regulation</keyword>
<evidence type="ECO:0000313" key="9">
    <source>
        <dbReference type="EMBL" id="SSX18983.1"/>
    </source>
</evidence>
<organism evidence="9">
    <name type="scientific">Culicoides sonorensis</name>
    <name type="common">Biting midge</name>
    <dbReference type="NCBI Taxonomy" id="179676"/>
    <lineage>
        <taxon>Eukaryota</taxon>
        <taxon>Metazoa</taxon>
        <taxon>Ecdysozoa</taxon>
        <taxon>Arthropoda</taxon>
        <taxon>Hexapoda</taxon>
        <taxon>Insecta</taxon>
        <taxon>Pterygota</taxon>
        <taxon>Neoptera</taxon>
        <taxon>Endopterygota</taxon>
        <taxon>Diptera</taxon>
        <taxon>Nematocera</taxon>
        <taxon>Chironomoidea</taxon>
        <taxon>Ceratopogonidae</taxon>
        <taxon>Ceratopogoninae</taxon>
        <taxon>Culicoides</taxon>
        <taxon>Monoculicoides</taxon>
    </lineage>
</organism>
<keyword evidence="5 8" id="KW-0010">Activator</keyword>
<dbReference type="OMA" id="FKLEHEY"/>
<evidence type="ECO:0000256" key="8">
    <source>
        <dbReference type="RuleBase" id="RU364144"/>
    </source>
</evidence>
<evidence type="ECO:0000256" key="7">
    <source>
        <dbReference type="ARBA" id="ARBA00023242"/>
    </source>
</evidence>
<dbReference type="Gene3D" id="1.20.58.1710">
    <property type="match status" value="1"/>
</dbReference>
<dbReference type="AlphaFoldDB" id="A0A336LQP3"/>
<dbReference type="PANTHER" id="PTHR13074:SF9">
    <property type="entry name" value="MEDIATOR OF RNA POLYMERASE II TRANSCRIPTION SUBUNIT 8"/>
    <property type="match status" value="1"/>
</dbReference>
<keyword evidence="7 8" id="KW-0539">Nucleus</keyword>
<protein>
    <recommendedName>
        <fullName evidence="8">Mediator of RNA polymerase II transcription subunit 8</fullName>
    </recommendedName>
    <alternativeName>
        <fullName evidence="8">Mediator complex subunit 8</fullName>
    </alternativeName>
</protein>